<dbReference type="SUPFAM" id="SSF53850">
    <property type="entry name" value="Periplasmic binding protein-like II"/>
    <property type="match status" value="1"/>
</dbReference>
<comment type="subcellular location">
    <subcellularLocation>
        <location evidence="1">Periplasm</location>
    </subcellularLocation>
</comment>
<dbReference type="GO" id="GO:0042597">
    <property type="term" value="C:periplasmic space"/>
    <property type="evidence" value="ECO:0007669"/>
    <property type="project" value="UniProtKB-SubCell"/>
</dbReference>
<accession>E1R2P5</accession>
<evidence type="ECO:0000313" key="4">
    <source>
        <dbReference type="EMBL" id="ADK80327.1"/>
    </source>
</evidence>
<evidence type="ECO:0000313" key="5">
    <source>
        <dbReference type="Proteomes" id="UP000002318"/>
    </source>
</evidence>
<proteinExistence type="inferred from homology"/>
<dbReference type="HOGENOM" id="CLU_031285_12_0_12"/>
<feature type="chain" id="PRO_5003150680" evidence="3">
    <location>
        <begin position="21"/>
        <end position="429"/>
    </location>
</feature>
<evidence type="ECO:0000256" key="3">
    <source>
        <dbReference type="SAM" id="SignalP"/>
    </source>
</evidence>
<feature type="signal peptide" evidence="3">
    <location>
        <begin position="1"/>
        <end position="20"/>
    </location>
</feature>
<protein>
    <submittedName>
        <fullName evidence="4">Extracellular solute-binding protein family 1</fullName>
    </submittedName>
</protein>
<dbReference type="Proteomes" id="UP000002318">
    <property type="component" value="Chromosome"/>
</dbReference>
<dbReference type="Pfam" id="PF01547">
    <property type="entry name" value="SBP_bac_1"/>
    <property type="match status" value="1"/>
</dbReference>
<dbReference type="InterPro" id="IPR050490">
    <property type="entry name" value="Bact_solute-bd_prot1"/>
</dbReference>
<dbReference type="Gene3D" id="3.40.190.10">
    <property type="entry name" value="Periplasmic binding protein-like II"/>
    <property type="match status" value="2"/>
</dbReference>
<dbReference type="EMBL" id="CP002116">
    <property type="protein sequence ID" value="ADK80327.1"/>
    <property type="molecule type" value="Genomic_DNA"/>
</dbReference>
<evidence type="ECO:0000256" key="1">
    <source>
        <dbReference type="ARBA" id="ARBA00004418"/>
    </source>
</evidence>
<dbReference type="KEGG" id="ssm:Spirs_1198"/>
<dbReference type="eggNOG" id="COG1653">
    <property type="taxonomic scope" value="Bacteria"/>
</dbReference>
<dbReference type="InterPro" id="IPR006059">
    <property type="entry name" value="SBP"/>
</dbReference>
<evidence type="ECO:0000256" key="2">
    <source>
        <dbReference type="ARBA" id="ARBA00008520"/>
    </source>
</evidence>
<organism evidence="4 5">
    <name type="scientific">Sediminispirochaeta smaragdinae (strain DSM 11293 / JCM 15392 / SEBR 4228)</name>
    <name type="common">Spirochaeta smaragdinae</name>
    <dbReference type="NCBI Taxonomy" id="573413"/>
    <lineage>
        <taxon>Bacteria</taxon>
        <taxon>Pseudomonadati</taxon>
        <taxon>Spirochaetota</taxon>
        <taxon>Spirochaetia</taxon>
        <taxon>Spirochaetales</taxon>
        <taxon>Spirochaetaceae</taxon>
        <taxon>Sediminispirochaeta</taxon>
    </lineage>
</organism>
<keyword evidence="5" id="KW-1185">Reference proteome</keyword>
<dbReference type="AlphaFoldDB" id="E1R2P5"/>
<reference evidence="5" key="1">
    <citation type="journal article" date="2010" name="Stand. Genomic Sci.">
        <title>Complete genome sequence of Spirochaeta smaragdinae type strain (SEBR 4228).</title>
        <authorList>
            <person name="Mavromatis K."/>
            <person name="Yasawong M."/>
            <person name="Chertkov O."/>
            <person name="Lapidus A."/>
            <person name="Lucas S."/>
            <person name="Nolan M."/>
            <person name="Del Rio T.G."/>
            <person name="Tice H."/>
            <person name="Cheng J.F."/>
            <person name="Pitluck S."/>
            <person name="Liolios K."/>
            <person name="Ivanova N."/>
            <person name="Tapia R."/>
            <person name="Han C."/>
            <person name="Bruce D."/>
            <person name="Goodwin L."/>
            <person name="Pati A."/>
            <person name="Chen A."/>
            <person name="Palaniappan K."/>
            <person name="Land M."/>
            <person name="Hauser L."/>
            <person name="Chang Y.J."/>
            <person name="Jeffries C.D."/>
            <person name="Detter J.C."/>
            <person name="Rohde M."/>
            <person name="Brambilla E."/>
            <person name="Spring S."/>
            <person name="Goker M."/>
            <person name="Sikorski J."/>
            <person name="Woyke T."/>
            <person name="Bristow J."/>
            <person name="Eisen J.A."/>
            <person name="Markowitz V."/>
            <person name="Hugenholtz P."/>
            <person name="Klenk H.P."/>
            <person name="Kyrpides N.C."/>
        </authorList>
    </citation>
    <scope>NUCLEOTIDE SEQUENCE [LARGE SCALE GENOMIC DNA]</scope>
    <source>
        <strain evidence="5">DSM 11293 / JCM 15392 / SEBR 4228</strain>
    </source>
</reference>
<keyword evidence="3" id="KW-0732">Signal</keyword>
<dbReference type="PANTHER" id="PTHR43649">
    <property type="entry name" value="ARABINOSE-BINDING PROTEIN-RELATED"/>
    <property type="match status" value="1"/>
</dbReference>
<dbReference type="STRING" id="573413.Spirs_1198"/>
<name>E1R2P5_SEDSS</name>
<gene>
    <name evidence="4" type="ordered locus">Spirs_1198</name>
</gene>
<comment type="similarity">
    <text evidence="2">Belongs to the bacterial solute-binding protein 1 family.</text>
</comment>
<sequence>MKRVCLVVMVSLLCVPFLIAGGNQEAERAAEGQIVIKTMAYGNNSNPEGVNWVRIVKAFEEQNPDIKIDYELLYDEAYHQKVVARLASGDIPDLAYMGADARWGAPWKEAGQQFDHRDYIDSDFYDLNLIPPMGPKGEVFEIPLGTSNITTVLYMNEKLVTSLGFSAPQTYEDIVAMVPAAKAAGLDVISIDGADGWAWNSCLMSMVAARLSGNPRWVSEAVQGKHRFDDPVFVDSLAFITKMIDDGVLSSKSVLIDYGANVSKFSNEQALFMIQGQWVAGEIPPEVADHTKLLAWPKLPGEKPETAGSVAAAIQVGYGLTKQGGSDPAVREAALKFLRYFYSVEESTQRLRDGLIVAPILKNYQVPEDLPSIMKSKVALAQTAMNTDVIDAYVSGNALEALNSGMQQIASGSATAEEIAAKVESLIQR</sequence>
<dbReference type="OrthoDB" id="9764112at2"/>
<dbReference type="RefSeq" id="WP_013253791.1">
    <property type="nucleotide sequence ID" value="NC_014364.1"/>
</dbReference>